<evidence type="ECO:0000313" key="9">
    <source>
        <dbReference type="EMBL" id="KAK8407666.1"/>
    </source>
</evidence>
<gene>
    <name evidence="9" type="ORF">O3P69_002312</name>
</gene>
<dbReference type="Proteomes" id="UP001487740">
    <property type="component" value="Unassembled WGS sequence"/>
</dbReference>
<feature type="domain" description="Photolyase/cryptochrome alpha/beta" evidence="8">
    <location>
        <begin position="50"/>
        <end position="187"/>
    </location>
</feature>
<dbReference type="GO" id="GO:0000719">
    <property type="term" value="P:photoreactive repair"/>
    <property type="evidence" value="ECO:0007669"/>
    <property type="project" value="TreeGrafter"/>
</dbReference>
<sequence>MRIVSMVLLATVRRLEVRRAVNCRIKVPALKSQRSSGNKVLSSMTEGNSRVAICWLRNDLRYHDNEILLKANINADQVLPVYCYDPRHFKGTYHFNFPKTGSHRARFLLESVADFRNTLRDKGSDLVVRLGQPEQILPLLVKSLSARECHIVYQEEVTKEEKDVEIKLKENCRQLGVQIHSLWGLTLYHKSDLPFPVTRVPDTYTGFRKAVEAQSHVRAPVVMPERMKPLPPDVDVGQLPTLAQLGVKEQLIDQRTAFPFSGGESHGLGRLRQYLWETDNVFIYKETRNGLLGSDYSTKFSPWLAHGCLSPRHIHAEVHRYEKERQANQSTYWVLFEMIWRDYFKFVCMKFGDRVFYPSGIMGKKICWKKDHLMFQKWKEGRTGMPFVDANMRELQETGWMSNRGRQNVASFLVKDMGLDWRLGAEWFESQLLDHDVCSNYGNWNYAAGIGNDPRENRKFNMVKQAFDYDPKGDFVRCWVPELAGLKEAMIHTPWKLTGSQLSSAGVVLGDTYPNPILVAPEWDRHQHKGVQRKGPAFKGPRQRGIDFYFKSPPKM</sequence>
<organism evidence="9 10">
    <name type="scientific">Scylla paramamosain</name>
    <name type="common">Mud crab</name>
    <dbReference type="NCBI Taxonomy" id="85552"/>
    <lineage>
        <taxon>Eukaryota</taxon>
        <taxon>Metazoa</taxon>
        <taxon>Ecdysozoa</taxon>
        <taxon>Arthropoda</taxon>
        <taxon>Crustacea</taxon>
        <taxon>Multicrustacea</taxon>
        <taxon>Malacostraca</taxon>
        <taxon>Eumalacostraca</taxon>
        <taxon>Eucarida</taxon>
        <taxon>Decapoda</taxon>
        <taxon>Pleocyemata</taxon>
        <taxon>Brachyura</taxon>
        <taxon>Eubrachyura</taxon>
        <taxon>Portunoidea</taxon>
        <taxon>Portunidae</taxon>
        <taxon>Portuninae</taxon>
        <taxon>Scylla</taxon>
    </lineage>
</organism>
<dbReference type="SUPFAM" id="SSF48173">
    <property type="entry name" value="Cryptochrome/photolyase FAD-binding domain"/>
    <property type="match status" value="1"/>
</dbReference>
<dbReference type="InterPro" id="IPR036155">
    <property type="entry name" value="Crypto/Photolyase_N_sf"/>
</dbReference>
<feature type="site" description="Electron transfer via tryptophanyl radical" evidence="6">
    <location>
        <position position="368"/>
    </location>
</feature>
<dbReference type="InterPro" id="IPR002081">
    <property type="entry name" value="Cryptochrome/DNA_photolyase_1"/>
</dbReference>
<feature type="binding site" evidence="5">
    <location>
        <begin position="297"/>
        <end position="301"/>
    </location>
    <ligand>
        <name>FAD</name>
        <dbReference type="ChEBI" id="CHEBI:57692"/>
    </ligand>
</feature>
<dbReference type="GO" id="GO:0071949">
    <property type="term" value="F:FAD binding"/>
    <property type="evidence" value="ECO:0007669"/>
    <property type="project" value="TreeGrafter"/>
</dbReference>
<feature type="binding site" evidence="5">
    <location>
        <position position="284"/>
    </location>
    <ligand>
        <name>FAD</name>
        <dbReference type="ChEBI" id="CHEBI:57692"/>
    </ligand>
</feature>
<dbReference type="InterPro" id="IPR005101">
    <property type="entry name" value="Cryptochr/Photolyase_FAD-bd"/>
</dbReference>
<reference evidence="9 10" key="1">
    <citation type="submission" date="2023-03" db="EMBL/GenBank/DDBJ databases">
        <title>High-quality genome of Scylla paramamosain provides insights in environmental adaptation.</title>
        <authorList>
            <person name="Zhang L."/>
        </authorList>
    </citation>
    <scope>NUCLEOTIDE SEQUENCE [LARGE SCALE GENOMIC DNA]</scope>
    <source>
        <strain evidence="9">LZ_2023a</strain>
        <tissue evidence="9">Muscle</tissue>
    </source>
</reference>
<keyword evidence="4 7" id="KW-0157">Chromophore</keyword>
<dbReference type="EMBL" id="JARAKH010000001">
    <property type="protein sequence ID" value="KAK8407666.1"/>
    <property type="molecule type" value="Genomic_DNA"/>
</dbReference>
<feature type="site" description="Electron transfer via tryptophanyl radical" evidence="6">
    <location>
        <position position="444"/>
    </location>
</feature>
<evidence type="ECO:0000256" key="3">
    <source>
        <dbReference type="ARBA" id="ARBA00022827"/>
    </source>
</evidence>
<dbReference type="InterPro" id="IPR014729">
    <property type="entry name" value="Rossmann-like_a/b/a_fold"/>
</dbReference>
<dbReference type="AlphaFoldDB" id="A0AAW0V6V2"/>
<evidence type="ECO:0000259" key="8">
    <source>
        <dbReference type="PROSITE" id="PS51645"/>
    </source>
</evidence>
<dbReference type="GO" id="GO:0003684">
    <property type="term" value="F:damaged DNA binding"/>
    <property type="evidence" value="ECO:0007669"/>
    <property type="project" value="TreeGrafter"/>
</dbReference>
<dbReference type="InterPro" id="IPR014133">
    <property type="entry name" value="Cry_DASH"/>
</dbReference>
<dbReference type="InterPro" id="IPR006050">
    <property type="entry name" value="DNA_photolyase_N"/>
</dbReference>
<dbReference type="PRINTS" id="PR00147">
    <property type="entry name" value="DNAPHOTLYASE"/>
</dbReference>
<keyword evidence="3 5" id="KW-0274">FAD</keyword>
<dbReference type="Gene3D" id="1.25.40.80">
    <property type="match status" value="1"/>
</dbReference>
<dbReference type="SUPFAM" id="SSF52425">
    <property type="entry name" value="Cryptochrome/photolyase, N-terminal domain"/>
    <property type="match status" value="1"/>
</dbReference>
<dbReference type="PANTHER" id="PTHR11455:SF22">
    <property type="entry name" value="CRYPTOCHROME DASH"/>
    <property type="match status" value="1"/>
</dbReference>
<dbReference type="PROSITE" id="PS51645">
    <property type="entry name" value="PHR_CRY_ALPHA_BETA"/>
    <property type="match status" value="1"/>
</dbReference>
<dbReference type="Gene3D" id="3.40.50.620">
    <property type="entry name" value="HUPs"/>
    <property type="match status" value="1"/>
</dbReference>
<evidence type="ECO:0000256" key="2">
    <source>
        <dbReference type="ARBA" id="ARBA00022630"/>
    </source>
</evidence>
<feature type="site" description="Electron transfer via tryptophanyl radical" evidence="6">
    <location>
        <position position="421"/>
    </location>
</feature>
<evidence type="ECO:0000256" key="7">
    <source>
        <dbReference type="RuleBase" id="RU367151"/>
    </source>
</evidence>
<comment type="cofactor">
    <cofactor evidence="5 7">
        <name>FAD</name>
        <dbReference type="ChEBI" id="CHEBI:57692"/>
    </cofactor>
    <text evidence="5 7">Binds 1 FAD per subunit.</text>
</comment>
<protein>
    <recommendedName>
        <fullName evidence="7">Cryptochrome DASH</fullName>
    </recommendedName>
</protein>
<dbReference type="InterPro" id="IPR036134">
    <property type="entry name" value="Crypto/Photolyase_FAD-like_sf"/>
</dbReference>
<dbReference type="PANTHER" id="PTHR11455">
    <property type="entry name" value="CRYPTOCHROME"/>
    <property type="match status" value="1"/>
</dbReference>
<keyword evidence="2 5" id="KW-0285">Flavoprotein</keyword>
<accession>A0AAW0V6V2</accession>
<name>A0AAW0V6V2_SCYPA</name>
<dbReference type="GO" id="GO:0003904">
    <property type="term" value="F:deoxyribodipyrimidine photo-lyase activity"/>
    <property type="evidence" value="ECO:0007669"/>
    <property type="project" value="TreeGrafter"/>
</dbReference>
<comment type="caution">
    <text evidence="9">The sequence shown here is derived from an EMBL/GenBank/DDBJ whole genome shotgun (WGS) entry which is preliminary data.</text>
</comment>
<evidence type="ECO:0000256" key="6">
    <source>
        <dbReference type="PIRSR" id="PIRSR602081-2"/>
    </source>
</evidence>
<keyword evidence="10" id="KW-1185">Reference proteome</keyword>
<evidence type="ECO:0000256" key="4">
    <source>
        <dbReference type="ARBA" id="ARBA00022991"/>
    </source>
</evidence>
<dbReference type="Pfam" id="PF03441">
    <property type="entry name" value="FAD_binding_7"/>
    <property type="match status" value="1"/>
</dbReference>
<comment type="similarity">
    <text evidence="1 7">Belongs to the DNA photolyase class-1 family.</text>
</comment>
<evidence type="ECO:0000256" key="1">
    <source>
        <dbReference type="ARBA" id="ARBA00005862"/>
    </source>
</evidence>
<comment type="function">
    <text evidence="7">May have a photoreceptor function.</text>
</comment>
<evidence type="ECO:0000313" key="10">
    <source>
        <dbReference type="Proteomes" id="UP001487740"/>
    </source>
</evidence>
<dbReference type="Pfam" id="PF00875">
    <property type="entry name" value="DNA_photolyase"/>
    <property type="match status" value="1"/>
</dbReference>
<proteinExistence type="inferred from homology"/>
<feature type="binding site" evidence="5">
    <location>
        <begin position="337"/>
        <end position="344"/>
    </location>
    <ligand>
        <name>FAD</name>
        <dbReference type="ChEBI" id="CHEBI:57692"/>
    </ligand>
</feature>
<dbReference type="NCBIfam" id="TIGR02765">
    <property type="entry name" value="crypto_DASH"/>
    <property type="match status" value="1"/>
</dbReference>
<feature type="binding site" evidence="5">
    <location>
        <begin position="434"/>
        <end position="436"/>
    </location>
    <ligand>
        <name>FAD</name>
        <dbReference type="ChEBI" id="CHEBI:57692"/>
    </ligand>
</feature>
<comment type="cofactor">
    <cofactor evidence="7">
        <name>(6R)-5,10-methylene-5,6,7,8-tetrahydrofolate</name>
        <dbReference type="ChEBI" id="CHEBI:15636"/>
    </cofactor>
    <text evidence="7">Binds 1 5,10-methenyltetrahydrofolate (MTHF) per subunit.</text>
</comment>
<evidence type="ECO:0000256" key="5">
    <source>
        <dbReference type="PIRSR" id="PIRSR602081-1"/>
    </source>
</evidence>
<dbReference type="Gene3D" id="1.10.579.10">
    <property type="entry name" value="DNA Cyclobutane Dipyrimidine Photolyase, subunit A, domain 3"/>
    <property type="match status" value="1"/>
</dbReference>